<keyword evidence="2" id="KW-1185">Reference proteome</keyword>
<gene>
    <name evidence="1" type="ORF">R1flu_012284</name>
</gene>
<proteinExistence type="predicted"/>
<dbReference type="Proteomes" id="UP001605036">
    <property type="component" value="Unassembled WGS sequence"/>
</dbReference>
<name>A0ABD1ZA71_9MARC</name>
<protein>
    <submittedName>
        <fullName evidence="1">Uncharacterized protein</fullName>
    </submittedName>
</protein>
<reference evidence="1 2" key="1">
    <citation type="submission" date="2024-09" db="EMBL/GenBank/DDBJ databases">
        <title>Chromosome-scale assembly of Riccia fluitans.</title>
        <authorList>
            <person name="Paukszto L."/>
            <person name="Sawicki J."/>
            <person name="Karawczyk K."/>
            <person name="Piernik-Szablinska J."/>
            <person name="Szczecinska M."/>
            <person name="Mazdziarz M."/>
        </authorList>
    </citation>
    <scope>NUCLEOTIDE SEQUENCE [LARGE SCALE GENOMIC DNA]</scope>
    <source>
        <strain evidence="1">Rf_01</strain>
        <tissue evidence="1">Aerial parts of the thallus</tissue>
    </source>
</reference>
<organism evidence="1 2">
    <name type="scientific">Riccia fluitans</name>
    <dbReference type="NCBI Taxonomy" id="41844"/>
    <lineage>
        <taxon>Eukaryota</taxon>
        <taxon>Viridiplantae</taxon>
        <taxon>Streptophyta</taxon>
        <taxon>Embryophyta</taxon>
        <taxon>Marchantiophyta</taxon>
        <taxon>Marchantiopsida</taxon>
        <taxon>Marchantiidae</taxon>
        <taxon>Marchantiales</taxon>
        <taxon>Ricciaceae</taxon>
        <taxon>Riccia</taxon>
    </lineage>
</organism>
<evidence type="ECO:0000313" key="1">
    <source>
        <dbReference type="EMBL" id="KAL2644697.1"/>
    </source>
</evidence>
<comment type="caution">
    <text evidence="1">The sequence shown here is derived from an EMBL/GenBank/DDBJ whole genome shotgun (WGS) entry which is preliminary data.</text>
</comment>
<accession>A0ABD1ZA71</accession>
<evidence type="ECO:0000313" key="2">
    <source>
        <dbReference type="Proteomes" id="UP001605036"/>
    </source>
</evidence>
<sequence>MLSNDTKNTPSPFVDQKLCKFSQPGWQQAFAIASEAFASASEVIANASDWLTSIGKDSPPQAKFCLHWRTFASEGEGFILGGDPETFWGTKRLPNHLKPTTMI</sequence>
<dbReference type="EMBL" id="JBHFFA010000002">
    <property type="protein sequence ID" value="KAL2644697.1"/>
    <property type="molecule type" value="Genomic_DNA"/>
</dbReference>
<dbReference type="AlphaFoldDB" id="A0ABD1ZA71"/>